<dbReference type="RefSeq" id="WP_309957410.1">
    <property type="nucleotide sequence ID" value="NZ_JAVDUJ010000001.1"/>
</dbReference>
<feature type="compositionally biased region" description="Low complexity" evidence="1">
    <location>
        <begin position="882"/>
        <end position="898"/>
    </location>
</feature>
<sequence length="990" mass="104681">MMRKRVTATAAVTSLAFISISPLVFASQTGDHVVINEVYTYGGNKGNQYVDYVELYNPTTQPISLQGWSLQYFSQKGTKAANRIALSGEIAPNSYYLITGKSDKPGYQELTAGANGKLNLAAKDGTVVLFKVADTQTLENPANTVNLANVVDAFSWGKAGIVEGNAETGEKASTTKSFERTTAGADSDNNAQDFTVRTPSPMHGKASAVAANSAGTTQPDNANGNSGTGSSETAGSAGSASGTAEQIHEVAINEIQGTSDTSPLVGKQVKTRGIVTAAYPSGGFNGVYIQTAGAPVAVPEASEGIFVYGSQMAQAVKIGDLVEVTGTVAEYAPDAKKQPEQTITQITRPVWKVLDKGSLTVKPLHLTQVPAGDAEREKLEGMLVQITGDYTVTNNYATNRYGSIGLAAGLKPLPQPSDIANPTTDLARVEQIAKENAAKLITLDDGLSRDFTNKKYNNIPVSYLDVNNPLRVGAQVVFQKPMIVEHRFQWNLQPTEPVVAAANADGNGGYNHSFEHIELRNNQRPAAPGKLAGEISLASFNVLNYFTDLGVNQAKCKAYNDKDGQPVTAKDCQVRGAYSEEAFGRQQAKIVAAINALDASVLGLEEIENAAQFGHERDASLKLLVQALNQAAGSEKWAVVPSPAPEQIPGNEDVIRLAFIYQPALVTPVGSSQILIDPIFAKVARQPLAQKFQVNDAAVSENEFVVVVNHFKSKGSLSKKIADDTDVYQGNNNKLRTAQAQVLVDWVGKNFAQDAVFIIGDLNSYSKEDPVLAIEKAGFTNLAEKYGPLAPSYQFSGLVGSLDHALANAKAAELASGAQVWSVNAMEPLAFEYSRYNYNVAYEKLFDLTPYRSSDHDPIKVGLRFKKSESAAQPEPGGAAGGAAADTADGTSSDSTSGSAGGTGMGTGSSLVGKVNAGKELREQILPQIGNPAVPSVVNSELNRKLALQDSADKDARTVVLAATGSGAVELTLVALLVLAIGVMLRRRNA</sequence>
<feature type="compositionally biased region" description="Polar residues" evidence="1">
    <location>
        <begin position="187"/>
        <end position="198"/>
    </location>
</feature>
<feature type="compositionally biased region" description="Low complexity" evidence="1">
    <location>
        <begin position="221"/>
        <end position="244"/>
    </location>
</feature>
<feature type="domain" description="LTD" evidence="4">
    <location>
        <begin position="20"/>
        <end position="158"/>
    </location>
</feature>
<evidence type="ECO:0000256" key="3">
    <source>
        <dbReference type="SAM" id="SignalP"/>
    </source>
</evidence>
<comment type="caution">
    <text evidence="5">The sequence shown here is derived from an EMBL/GenBank/DDBJ whole genome shotgun (WGS) entry which is preliminary data.</text>
</comment>
<evidence type="ECO:0000313" key="6">
    <source>
        <dbReference type="Proteomes" id="UP001266099"/>
    </source>
</evidence>
<keyword evidence="2" id="KW-1133">Transmembrane helix</keyword>
<dbReference type="CDD" id="cd04486">
    <property type="entry name" value="YhcR_OBF_like"/>
    <property type="match status" value="1"/>
</dbReference>
<feature type="region of interest" description="Disordered" evidence="1">
    <location>
        <begin position="869"/>
        <end position="909"/>
    </location>
</feature>
<dbReference type="PROSITE" id="PS51841">
    <property type="entry name" value="LTD"/>
    <property type="match status" value="1"/>
</dbReference>
<protein>
    <submittedName>
        <fullName evidence="5">Extracellular nuclease</fullName>
    </submittedName>
</protein>
<reference evidence="5 6" key="1">
    <citation type="submission" date="2023-07" db="EMBL/GenBank/DDBJ databases">
        <title>Sequencing the genomes of 1000 actinobacteria strains.</title>
        <authorList>
            <person name="Klenk H.-P."/>
        </authorList>
    </citation>
    <scope>NUCLEOTIDE SEQUENCE [LARGE SCALE GENOMIC DNA]</scope>
    <source>
        <strain evidence="5 6">DSM 15539</strain>
    </source>
</reference>
<evidence type="ECO:0000259" key="4">
    <source>
        <dbReference type="PROSITE" id="PS51841"/>
    </source>
</evidence>
<dbReference type="Gene3D" id="3.60.10.10">
    <property type="entry name" value="Endonuclease/exonuclease/phosphatase"/>
    <property type="match status" value="1"/>
</dbReference>
<feature type="chain" id="PRO_5046982725" evidence="3">
    <location>
        <begin position="27"/>
        <end position="990"/>
    </location>
</feature>
<dbReference type="SUPFAM" id="SSF74853">
    <property type="entry name" value="Lamin A/C globular tail domain"/>
    <property type="match status" value="1"/>
</dbReference>
<organism evidence="5 6">
    <name type="scientific">Arcanobacterium hippocoleae</name>
    <dbReference type="NCBI Taxonomy" id="149017"/>
    <lineage>
        <taxon>Bacteria</taxon>
        <taxon>Bacillati</taxon>
        <taxon>Actinomycetota</taxon>
        <taxon>Actinomycetes</taxon>
        <taxon>Actinomycetales</taxon>
        <taxon>Actinomycetaceae</taxon>
        <taxon>Arcanobacterium</taxon>
    </lineage>
</organism>
<dbReference type="InterPro" id="IPR036415">
    <property type="entry name" value="Lamin_tail_dom_sf"/>
</dbReference>
<dbReference type="InterPro" id="IPR036691">
    <property type="entry name" value="Endo/exonu/phosph_ase_sf"/>
</dbReference>
<dbReference type="PANTHER" id="PTHR42834:SF1">
    <property type="entry name" value="ENDONUCLEASE_EXONUCLEASE_PHOSPHATASE FAMILY PROTEIN (AFU_ORTHOLOGUE AFUA_3G09210)"/>
    <property type="match status" value="1"/>
</dbReference>
<evidence type="ECO:0000256" key="1">
    <source>
        <dbReference type="SAM" id="MobiDB-lite"/>
    </source>
</evidence>
<proteinExistence type="predicted"/>
<feature type="signal peptide" evidence="3">
    <location>
        <begin position="1"/>
        <end position="26"/>
    </location>
</feature>
<feature type="region of interest" description="Disordered" evidence="1">
    <location>
        <begin position="167"/>
        <end position="244"/>
    </location>
</feature>
<keyword evidence="3" id="KW-0732">Signal</keyword>
<dbReference type="Proteomes" id="UP001266099">
    <property type="component" value="Unassembled WGS sequence"/>
</dbReference>
<dbReference type="SUPFAM" id="SSF56219">
    <property type="entry name" value="DNase I-like"/>
    <property type="match status" value="1"/>
</dbReference>
<accession>A0ABU1T464</accession>
<keyword evidence="6" id="KW-1185">Reference proteome</keyword>
<gene>
    <name evidence="5" type="ORF">J2S36_001691</name>
</gene>
<dbReference type="PANTHER" id="PTHR42834">
    <property type="entry name" value="ENDONUCLEASE/EXONUCLEASE/PHOSPHATASE FAMILY PROTEIN (AFU_ORTHOLOGUE AFUA_3G09210)"/>
    <property type="match status" value="1"/>
</dbReference>
<evidence type="ECO:0000256" key="2">
    <source>
        <dbReference type="SAM" id="Phobius"/>
    </source>
</evidence>
<dbReference type="InterPro" id="IPR047971">
    <property type="entry name" value="ExeM-like"/>
</dbReference>
<keyword evidence="2" id="KW-0812">Transmembrane</keyword>
<dbReference type="NCBIfam" id="NF033681">
    <property type="entry name" value="ExeM_NucH_DNase"/>
    <property type="match status" value="1"/>
</dbReference>
<dbReference type="InterPro" id="IPR001322">
    <property type="entry name" value="Lamin_tail_dom"/>
</dbReference>
<keyword evidence="2" id="KW-0472">Membrane</keyword>
<feature type="transmembrane region" description="Helical" evidence="2">
    <location>
        <begin position="959"/>
        <end position="985"/>
    </location>
</feature>
<dbReference type="EMBL" id="JAVDUJ010000001">
    <property type="protein sequence ID" value="MDR6940148.1"/>
    <property type="molecule type" value="Genomic_DNA"/>
</dbReference>
<evidence type="ECO:0000313" key="5">
    <source>
        <dbReference type="EMBL" id="MDR6940148.1"/>
    </source>
</evidence>
<name>A0ABU1T464_9ACTO</name>
<dbReference type="CDD" id="cd10283">
    <property type="entry name" value="MnuA_DNase1-like"/>
    <property type="match status" value="1"/>
</dbReference>
<dbReference type="Pfam" id="PF00932">
    <property type="entry name" value="LTD"/>
    <property type="match status" value="1"/>
</dbReference>